<protein>
    <submittedName>
        <fullName evidence="2">Putative type IV apurinic/apyrimidinic endonuclease</fullName>
        <ecNumber evidence="2">4.2.99.18</ecNumber>
    </submittedName>
</protein>
<proteinExistence type="inferred from homology"/>
<dbReference type="GO" id="GO:0006284">
    <property type="term" value="P:base-excision repair"/>
    <property type="evidence" value="ECO:0007669"/>
    <property type="project" value="TreeGrafter"/>
</dbReference>
<dbReference type="SMART" id="SM00518">
    <property type="entry name" value="AP2Ec"/>
    <property type="match status" value="1"/>
</dbReference>
<accession>E6PH99</accession>
<keyword evidence="2" id="KW-0456">Lyase</keyword>
<evidence type="ECO:0000313" key="2">
    <source>
        <dbReference type="EMBL" id="CBH75837.1"/>
    </source>
</evidence>
<dbReference type="GO" id="GO:0003677">
    <property type="term" value="F:DNA binding"/>
    <property type="evidence" value="ECO:0007669"/>
    <property type="project" value="InterPro"/>
</dbReference>
<dbReference type="EC" id="4.2.99.18" evidence="2"/>
<dbReference type="PANTHER" id="PTHR21445:SF0">
    <property type="entry name" value="APURINIC-APYRIMIDINIC ENDONUCLEASE"/>
    <property type="match status" value="1"/>
</dbReference>
<gene>
    <name evidence="2" type="ORF">CARN1_1235</name>
</gene>
<dbReference type="GO" id="GO:0008270">
    <property type="term" value="F:zinc ion binding"/>
    <property type="evidence" value="ECO:0007669"/>
    <property type="project" value="InterPro"/>
</dbReference>
<feature type="domain" description="Xylose isomerase-like TIM barrel" evidence="1">
    <location>
        <begin position="18"/>
        <end position="271"/>
    </location>
</feature>
<dbReference type="PANTHER" id="PTHR21445">
    <property type="entry name" value="ENDONUCLEASE IV ENDODEOXYRIBONUCLEASE IV"/>
    <property type="match status" value="1"/>
</dbReference>
<sequence>MRFGLHMRLSDGYEAAVRRSAALGCTTMQVFTSNPRAYRQATPKVEALALFAALRARNDLDPAVTHTPYLINLASEDPKIFSGSLNLLKHDLRVAALAGIALVNTHLGSYGKRDREAGFAAIAAALEEALSEIPPSVALVLENSAGAGALAGGTLDELGALLRAVDHPQLGICIDTAHAWAAGYKIDTKDDVARFVEEIDTKIGFDRLRMFHLNDTQIPLGGNRDRHWHIGEGLIGENGFRALLGFAELREKVAILETPGEDADDERNMATILRLYAEAA</sequence>
<keyword evidence="2" id="KW-0378">Hydrolase</keyword>
<dbReference type="InterPro" id="IPR013022">
    <property type="entry name" value="Xyl_isomerase-like_TIM-brl"/>
</dbReference>
<dbReference type="NCBIfam" id="TIGR00587">
    <property type="entry name" value="nfo"/>
    <property type="match status" value="1"/>
</dbReference>
<comment type="caution">
    <text evidence="2">The sequence shown here is derived from an EMBL/GenBank/DDBJ whole genome shotgun (WGS) entry which is preliminary data.</text>
</comment>
<dbReference type="Gene3D" id="3.20.20.150">
    <property type="entry name" value="Divalent-metal-dependent TIM barrel enzymes"/>
    <property type="match status" value="1"/>
</dbReference>
<dbReference type="CDD" id="cd00019">
    <property type="entry name" value="AP2Ec"/>
    <property type="match status" value="1"/>
</dbReference>
<dbReference type="PROSITE" id="PS51432">
    <property type="entry name" value="AP_NUCLEASE_F2_4"/>
    <property type="match status" value="1"/>
</dbReference>
<dbReference type="InterPro" id="IPR001719">
    <property type="entry name" value="AP_endonuc_2"/>
</dbReference>
<dbReference type="GO" id="GO:0140078">
    <property type="term" value="F:class I DNA-(apurinic or apyrimidinic site) endonuclease activity"/>
    <property type="evidence" value="ECO:0007669"/>
    <property type="project" value="UniProtKB-EC"/>
</dbReference>
<name>E6PH99_9ZZZZ</name>
<dbReference type="Pfam" id="PF01261">
    <property type="entry name" value="AP_endonuc_2"/>
    <property type="match status" value="1"/>
</dbReference>
<dbReference type="SUPFAM" id="SSF51658">
    <property type="entry name" value="Xylose isomerase-like"/>
    <property type="match status" value="1"/>
</dbReference>
<dbReference type="GO" id="GO:0008081">
    <property type="term" value="F:phosphoric diester hydrolase activity"/>
    <property type="evidence" value="ECO:0007669"/>
    <property type="project" value="TreeGrafter"/>
</dbReference>
<keyword evidence="2" id="KW-0255">Endonuclease</keyword>
<dbReference type="AlphaFoldDB" id="E6PH99"/>
<dbReference type="InterPro" id="IPR036237">
    <property type="entry name" value="Xyl_isomerase-like_sf"/>
</dbReference>
<organism evidence="2">
    <name type="scientific">mine drainage metagenome</name>
    <dbReference type="NCBI Taxonomy" id="410659"/>
    <lineage>
        <taxon>unclassified sequences</taxon>
        <taxon>metagenomes</taxon>
        <taxon>ecological metagenomes</taxon>
    </lineage>
</organism>
<evidence type="ECO:0000259" key="1">
    <source>
        <dbReference type="Pfam" id="PF01261"/>
    </source>
</evidence>
<dbReference type="EMBL" id="CABL01000016">
    <property type="protein sequence ID" value="CBH75837.1"/>
    <property type="molecule type" value="Genomic_DNA"/>
</dbReference>
<dbReference type="HAMAP" id="MF_00152">
    <property type="entry name" value="Nfo"/>
    <property type="match status" value="1"/>
</dbReference>
<reference evidence="2" key="1">
    <citation type="submission" date="2009-10" db="EMBL/GenBank/DDBJ databases">
        <title>Diversity of trophic interactions inside an arsenic-rich microbial ecosystem.</title>
        <authorList>
            <person name="Bertin P.N."/>
            <person name="Heinrich-Salmeron A."/>
            <person name="Pelletier E."/>
            <person name="Goulhen-Chollet F."/>
            <person name="Arsene-Ploetze F."/>
            <person name="Gallien S."/>
            <person name="Calteau A."/>
            <person name="Vallenet D."/>
            <person name="Casiot C."/>
            <person name="Chane-Woon-Ming B."/>
            <person name="Giloteaux L."/>
            <person name="Barakat M."/>
            <person name="Bonnefoy V."/>
            <person name="Bruneel O."/>
            <person name="Chandler M."/>
            <person name="Cleiss J."/>
            <person name="Duran R."/>
            <person name="Elbaz-Poulichet F."/>
            <person name="Fonknechten N."/>
            <person name="Lauga B."/>
            <person name="Mornico D."/>
            <person name="Ortet P."/>
            <person name="Schaeffer C."/>
            <person name="Siguier P."/>
            <person name="Alexander Thil Smith A."/>
            <person name="Van Dorsselaer A."/>
            <person name="Weissenbach J."/>
            <person name="Medigue C."/>
            <person name="Le Paslier D."/>
        </authorList>
    </citation>
    <scope>NUCLEOTIDE SEQUENCE</scope>
</reference>
<keyword evidence="2" id="KW-0540">Nuclease</keyword>